<evidence type="ECO:0000256" key="2">
    <source>
        <dbReference type="SAM" id="Phobius"/>
    </source>
</evidence>
<dbReference type="Proteomes" id="UP000314294">
    <property type="component" value="Unassembled WGS sequence"/>
</dbReference>
<dbReference type="PANTHER" id="PTHR28358">
    <property type="entry name" value="TRANSMEMBRANE PROTEIN 127"/>
    <property type="match status" value="1"/>
</dbReference>
<dbReference type="PANTHER" id="PTHR28358:SF1">
    <property type="entry name" value="TRANSMEMBRANE PROTEIN 127"/>
    <property type="match status" value="1"/>
</dbReference>
<feature type="compositionally biased region" description="Pro residues" evidence="1">
    <location>
        <begin position="1"/>
        <end position="10"/>
    </location>
</feature>
<feature type="domain" description="Transmembrane protein 127 transmembrane region" evidence="3">
    <location>
        <begin position="104"/>
        <end position="166"/>
    </location>
</feature>
<keyword evidence="2" id="KW-0472">Membrane</keyword>
<dbReference type="Pfam" id="PF20517">
    <property type="entry name" value="TMEM127"/>
    <property type="match status" value="1"/>
</dbReference>
<evidence type="ECO:0000313" key="4">
    <source>
        <dbReference type="EMBL" id="TNN86420.1"/>
    </source>
</evidence>
<keyword evidence="2" id="KW-1133">Transmembrane helix</keyword>
<organism evidence="4 5">
    <name type="scientific">Liparis tanakae</name>
    <name type="common">Tanaka's snailfish</name>
    <dbReference type="NCBI Taxonomy" id="230148"/>
    <lineage>
        <taxon>Eukaryota</taxon>
        <taxon>Metazoa</taxon>
        <taxon>Chordata</taxon>
        <taxon>Craniata</taxon>
        <taxon>Vertebrata</taxon>
        <taxon>Euteleostomi</taxon>
        <taxon>Actinopterygii</taxon>
        <taxon>Neopterygii</taxon>
        <taxon>Teleostei</taxon>
        <taxon>Neoteleostei</taxon>
        <taxon>Acanthomorphata</taxon>
        <taxon>Eupercaria</taxon>
        <taxon>Perciformes</taxon>
        <taxon>Cottioidei</taxon>
        <taxon>Cottales</taxon>
        <taxon>Liparidae</taxon>
        <taxon>Liparis</taxon>
    </lineage>
</organism>
<dbReference type="OrthoDB" id="10030622at2759"/>
<evidence type="ECO:0000313" key="5">
    <source>
        <dbReference type="Proteomes" id="UP000314294"/>
    </source>
</evidence>
<comment type="caution">
    <text evidence="4">The sequence shown here is derived from an EMBL/GenBank/DDBJ whole genome shotgun (WGS) entry which is preliminary data.</text>
</comment>
<dbReference type="GO" id="GO:0032007">
    <property type="term" value="P:negative regulation of TOR signaling"/>
    <property type="evidence" value="ECO:0007669"/>
    <property type="project" value="InterPro"/>
</dbReference>
<dbReference type="GO" id="GO:0016020">
    <property type="term" value="C:membrane"/>
    <property type="evidence" value="ECO:0007669"/>
    <property type="project" value="TreeGrafter"/>
</dbReference>
<feature type="transmembrane region" description="Helical" evidence="2">
    <location>
        <begin position="138"/>
        <end position="160"/>
    </location>
</feature>
<protein>
    <submittedName>
        <fullName evidence="4">Transmembrane protein 127</fullName>
    </submittedName>
</protein>
<accession>A0A4Z2J8K5</accession>
<keyword evidence="2 4" id="KW-0812">Transmembrane</keyword>
<feature type="region of interest" description="Disordered" evidence="1">
    <location>
        <begin position="1"/>
        <end position="28"/>
    </location>
</feature>
<keyword evidence="5" id="KW-1185">Reference proteome</keyword>
<reference evidence="4 5" key="1">
    <citation type="submission" date="2019-03" db="EMBL/GenBank/DDBJ databases">
        <title>First draft genome of Liparis tanakae, snailfish: a comprehensive survey of snailfish specific genes.</title>
        <authorList>
            <person name="Kim W."/>
            <person name="Song I."/>
            <person name="Jeong J.-H."/>
            <person name="Kim D."/>
            <person name="Kim S."/>
            <person name="Ryu S."/>
            <person name="Song J.Y."/>
            <person name="Lee S.K."/>
        </authorList>
    </citation>
    <scope>NUCLEOTIDE SEQUENCE [LARGE SCALE GENOMIC DNA]</scope>
    <source>
        <tissue evidence="4">Muscle</tissue>
    </source>
</reference>
<name>A0A4Z2J8K5_9TELE</name>
<proteinExistence type="predicted"/>
<dbReference type="InterPro" id="IPR033331">
    <property type="entry name" value="TMEM127"/>
</dbReference>
<evidence type="ECO:0000256" key="1">
    <source>
        <dbReference type="SAM" id="MobiDB-lite"/>
    </source>
</evidence>
<gene>
    <name evidence="4" type="primary">tmem127</name>
    <name evidence="4" type="ORF">EYF80_003190</name>
</gene>
<dbReference type="InterPro" id="IPR046795">
    <property type="entry name" value="TMEM127_TM"/>
</dbReference>
<sequence>MSMYAPPGPTAPGGRRRRGGTSMPKQPERSLVSALPGALSITALCTALAEPAWLRVHGGTCPRQELGVADVLGYIDPKLLDDYCVNPQTILLMRVIAAFCFLGILCMLQCATVIGFCYWASELILSLQQQHKKYHGSLIYVTFAISFYLVAGAGGASILATAANLLRHYPTEEEEQALVLLSEMEDSSETFPADYDIANQFQPPPAYTP</sequence>
<evidence type="ECO:0000259" key="3">
    <source>
        <dbReference type="Pfam" id="PF20517"/>
    </source>
</evidence>
<dbReference type="GO" id="GO:0008285">
    <property type="term" value="P:negative regulation of cell population proliferation"/>
    <property type="evidence" value="ECO:0007669"/>
    <property type="project" value="InterPro"/>
</dbReference>
<dbReference type="AlphaFoldDB" id="A0A4Z2J8K5"/>
<feature type="transmembrane region" description="Helical" evidence="2">
    <location>
        <begin position="95"/>
        <end position="118"/>
    </location>
</feature>
<dbReference type="EMBL" id="SRLO01000015">
    <property type="protein sequence ID" value="TNN86420.1"/>
    <property type="molecule type" value="Genomic_DNA"/>
</dbReference>